<dbReference type="Gramene" id="Solyc12g035223.1.1">
    <property type="protein sequence ID" value="Solyc12g035223.1.1"/>
    <property type="gene ID" value="Solyc12g035223.1"/>
</dbReference>
<accession>A0A3Q7J7C1</accession>
<dbReference type="Proteomes" id="UP000004994">
    <property type="component" value="Chromosome 12"/>
</dbReference>
<keyword evidence="3" id="KW-1185">Reference proteome</keyword>
<dbReference type="InParanoid" id="A0A3Q7J7C1"/>
<evidence type="ECO:0000313" key="2">
    <source>
        <dbReference type="EnsemblPlants" id="Solyc12g035223.1.1"/>
    </source>
</evidence>
<organism evidence="2">
    <name type="scientific">Solanum lycopersicum</name>
    <name type="common">Tomato</name>
    <name type="synonym">Lycopersicon esculentum</name>
    <dbReference type="NCBI Taxonomy" id="4081"/>
    <lineage>
        <taxon>Eukaryota</taxon>
        <taxon>Viridiplantae</taxon>
        <taxon>Streptophyta</taxon>
        <taxon>Embryophyta</taxon>
        <taxon>Tracheophyta</taxon>
        <taxon>Spermatophyta</taxon>
        <taxon>Magnoliopsida</taxon>
        <taxon>eudicotyledons</taxon>
        <taxon>Gunneridae</taxon>
        <taxon>Pentapetalae</taxon>
        <taxon>asterids</taxon>
        <taxon>lamiids</taxon>
        <taxon>Solanales</taxon>
        <taxon>Solanaceae</taxon>
        <taxon>Solanoideae</taxon>
        <taxon>Solaneae</taxon>
        <taxon>Solanum</taxon>
        <taxon>Solanum subgen. Lycopersicon</taxon>
    </lineage>
</organism>
<protein>
    <submittedName>
        <fullName evidence="2">Uncharacterized protein</fullName>
    </submittedName>
</protein>
<feature type="compositionally biased region" description="Low complexity" evidence="1">
    <location>
        <begin position="59"/>
        <end position="69"/>
    </location>
</feature>
<dbReference type="EnsemblPlants" id="Solyc12g035223.1.1">
    <property type="protein sequence ID" value="Solyc12g035223.1.1"/>
    <property type="gene ID" value="Solyc12g035223.1"/>
</dbReference>
<evidence type="ECO:0000256" key="1">
    <source>
        <dbReference type="SAM" id="MobiDB-lite"/>
    </source>
</evidence>
<reference evidence="2" key="2">
    <citation type="submission" date="2019-01" db="UniProtKB">
        <authorList>
            <consortium name="EnsemblPlants"/>
        </authorList>
    </citation>
    <scope>IDENTIFICATION</scope>
    <source>
        <strain evidence="2">cv. Heinz 1706</strain>
    </source>
</reference>
<sequence>MRIKPTENLSSSTLGVQLQTRKLMFSGLELGFRLPRWKILNHLRRGDDDCSAPPPGPPSSSTRVPTSAAENFESPRQGGDDCSTPLPGTPSSSTTRLLQSFSHSDSGVLVRLSLSSLSLSLRRQARSEDTIYGECTMDENIIIAKVIVKVGLLIQMQKSKSNY</sequence>
<dbReference type="AlphaFoldDB" id="A0A3Q7J7C1"/>
<feature type="compositionally biased region" description="Low complexity" evidence="1">
    <location>
        <begin position="83"/>
        <end position="97"/>
    </location>
</feature>
<reference evidence="2" key="1">
    <citation type="journal article" date="2012" name="Nature">
        <title>The tomato genome sequence provides insights into fleshy fruit evolution.</title>
        <authorList>
            <consortium name="Tomato Genome Consortium"/>
        </authorList>
    </citation>
    <scope>NUCLEOTIDE SEQUENCE [LARGE SCALE GENOMIC DNA]</scope>
    <source>
        <strain evidence="2">cv. Heinz 1706</strain>
    </source>
</reference>
<evidence type="ECO:0000313" key="3">
    <source>
        <dbReference type="Proteomes" id="UP000004994"/>
    </source>
</evidence>
<feature type="region of interest" description="Disordered" evidence="1">
    <location>
        <begin position="46"/>
        <end position="97"/>
    </location>
</feature>
<name>A0A3Q7J7C1_SOLLC</name>
<proteinExistence type="predicted"/>